<evidence type="ECO:0000313" key="5">
    <source>
        <dbReference type="EMBL" id="PKC89354.1"/>
    </source>
</evidence>
<dbReference type="EMBL" id="PJDT01000014">
    <property type="protein sequence ID" value="PKC89354.1"/>
    <property type="molecule type" value="Genomic_DNA"/>
</dbReference>
<evidence type="ECO:0000313" key="3">
    <source>
        <dbReference type="EMBL" id="KAB6836463.1"/>
    </source>
</evidence>
<reference evidence="5 6" key="1">
    <citation type="submission" date="2017-12" db="EMBL/GenBank/DDBJ databases">
        <title>Bifidobacterium longum APC/DPC strains.</title>
        <authorList>
            <person name="Arboleya S."/>
        </authorList>
    </citation>
    <scope>NUCLEOTIDE SEQUENCE [LARGE SCALE GENOMIC DNA]</scope>
    <source>
        <strain evidence="5 6">APC1503</strain>
    </source>
</reference>
<dbReference type="Proteomes" id="UP000461165">
    <property type="component" value="Unassembled WGS sequence"/>
</dbReference>
<evidence type="ECO:0000313" key="8">
    <source>
        <dbReference type="Proteomes" id="UP000478746"/>
    </source>
</evidence>
<accession>A0A2N0T1R6</accession>
<comment type="subcellular location">
    <subcellularLocation>
        <location evidence="1">Virion</location>
    </subcellularLocation>
</comment>
<evidence type="ECO:0000313" key="6">
    <source>
        <dbReference type="Proteomes" id="UP000232654"/>
    </source>
</evidence>
<name>A0A2N0T1R6_BIFLN</name>
<dbReference type="RefSeq" id="WP_101011154.1">
    <property type="nucleotide sequence ID" value="NZ_JADMOK010000009.1"/>
</dbReference>
<protein>
    <submittedName>
        <fullName evidence="5">Uncharacterized protein</fullName>
    </submittedName>
</protein>
<dbReference type="Proteomes" id="UP000232654">
    <property type="component" value="Unassembled WGS sequence"/>
</dbReference>
<gene>
    <name evidence="5" type="ORF">APC1503_0947</name>
    <name evidence="4" type="ORF">GBC97_10080</name>
    <name evidence="3" type="ORF">GBK08_10180</name>
</gene>
<evidence type="ECO:0000313" key="4">
    <source>
        <dbReference type="EMBL" id="KAB7132560.1"/>
    </source>
</evidence>
<dbReference type="Pfam" id="PF11133">
    <property type="entry name" value="Phage_head_fibr"/>
    <property type="match status" value="1"/>
</dbReference>
<dbReference type="EMBL" id="WEAY01000025">
    <property type="protein sequence ID" value="KAB6836463.1"/>
    <property type="molecule type" value="Genomic_DNA"/>
</dbReference>
<dbReference type="Proteomes" id="UP000478746">
    <property type="component" value="Unassembled WGS sequence"/>
</dbReference>
<reference evidence="7 8" key="2">
    <citation type="journal article" date="2019" name="Nat. Med.">
        <title>A library of human gut bacterial isolates paired with longitudinal multiomics data enables mechanistic microbiome research.</title>
        <authorList>
            <person name="Poyet M."/>
            <person name="Groussin M."/>
            <person name="Gibbons S.M."/>
            <person name="Avila-Pacheco J."/>
            <person name="Jiang X."/>
            <person name="Kearney S.M."/>
            <person name="Perrotta A.R."/>
            <person name="Berdy B."/>
            <person name="Zhao S."/>
            <person name="Lieberman T.D."/>
            <person name="Swanson P.K."/>
            <person name="Smith M."/>
            <person name="Roesemann S."/>
            <person name="Alexander J.E."/>
            <person name="Rich S.A."/>
            <person name="Livny J."/>
            <person name="Vlamakis H."/>
            <person name="Clish C."/>
            <person name="Bullock K."/>
            <person name="Deik A."/>
            <person name="Scott J."/>
            <person name="Pierce K.A."/>
            <person name="Xavier R.J."/>
            <person name="Alm E.J."/>
        </authorList>
    </citation>
    <scope>NUCLEOTIDE SEQUENCE [LARGE SCALE GENOMIC DNA]</scope>
    <source>
        <strain evidence="4 7">BIOML-A166</strain>
        <strain evidence="3 8">BIOML-A320</strain>
    </source>
</reference>
<dbReference type="Gene3D" id="6.10.140.1630">
    <property type="match status" value="1"/>
</dbReference>
<evidence type="ECO:0000256" key="1">
    <source>
        <dbReference type="ARBA" id="ARBA00004328"/>
    </source>
</evidence>
<sequence>MANPVEMVHTTGYTVPQDDQSWLINRITDGIREAQLDLSLFTGDKEKEKKYFASIDPDDFNAWLKSGIPVAKVTSTGLFGPYDPAATDGRQLKVAGFLESQQHVVFTRSSFENQYPTAGVRYMAVIDRNNLPVTLAEGTVFEGLILDYDKSAGGDVKVLSPSAAGTAYKLPNATASALGGVKQAANVANLATSADAAAIVAAVNTLFVNLRTAGVMAAK</sequence>
<evidence type="ECO:0000313" key="7">
    <source>
        <dbReference type="Proteomes" id="UP000461165"/>
    </source>
</evidence>
<organism evidence="5 6">
    <name type="scientific">Bifidobacterium longum</name>
    <dbReference type="NCBI Taxonomy" id="216816"/>
    <lineage>
        <taxon>Bacteria</taxon>
        <taxon>Bacillati</taxon>
        <taxon>Actinomycetota</taxon>
        <taxon>Actinomycetes</taxon>
        <taxon>Bifidobacteriales</taxon>
        <taxon>Bifidobacteriaceae</taxon>
        <taxon>Bifidobacterium</taxon>
    </lineage>
</organism>
<keyword evidence="2" id="KW-0945">Host-virus interaction</keyword>
<evidence type="ECO:0000256" key="2">
    <source>
        <dbReference type="ARBA" id="ARBA00022581"/>
    </source>
</evidence>
<proteinExistence type="predicted"/>
<dbReference type="AlphaFoldDB" id="A0A2N0T1R6"/>
<dbReference type="EMBL" id="WDVF01000025">
    <property type="protein sequence ID" value="KAB7132560.1"/>
    <property type="molecule type" value="Genomic_DNA"/>
</dbReference>
<comment type="caution">
    <text evidence="5">The sequence shown here is derived from an EMBL/GenBank/DDBJ whole genome shotgun (WGS) entry which is preliminary data.</text>
</comment>
<dbReference type="InterPro" id="IPR022741">
    <property type="entry name" value="Phage_B103_Gp8"/>
</dbReference>